<feature type="domain" description="Thiamine pyrophosphate enzyme N-terminal TPP-binding" evidence="6">
    <location>
        <begin position="1"/>
        <end position="111"/>
    </location>
</feature>
<evidence type="ECO:0000256" key="3">
    <source>
        <dbReference type="RuleBase" id="RU362132"/>
    </source>
</evidence>
<dbReference type="InterPro" id="IPR045229">
    <property type="entry name" value="TPP_enz"/>
</dbReference>
<proteinExistence type="inferred from homology"/>
<feature type="domain" description="Thiamine pyrophosphate enzyme TPP-binding" evidence="5">
    <location>
        <begin position="391"/>
        <end position="534"/>
    </location>
</feature>
<evidence type="ECO:0000259" key="6">
    <source>
        <dbReference type="Pfam" id="PF02776"/>
    </source>
</evidence>
<dbReference type="Gene3D" id="3.40.50.970">
    <property type="match status" value="2"/>
</dbReference>
<dbReference type="PANTHER" id="PTHR18968">
    <property type="entry name" value="THIAMINE PYROPHOSPHATE ENZYMES"/>
    <property type="match status" value="1"/>
</dbReference>
<dbReference type="PANTHER" id="PTHR18968:SF13">
    <property type="entry name" value="ACETOLACTATE SYNTHASE CATALYTIC SUBUNIT, MITOCHONDRIAL"/>
    <property type="match status" value="1"/>
</dbReference>
<sequence length="552" mass="58603">MKTYQAVLEYLESTGVRHFAGMVGSTSAPYVVGVAASSQARYIPVRHEQVAAAIIDATGRLDRKPGCLLVHGASGALAASLGIAAAARDSVPMLVLSATQERIAMERSYWQTQDVLRPMSAFVKWQTRVERPDHAVAAVRTALRAAVSGKPGVAQVDLPIDVSTAEFDGEPIMEKPERDAYRVWPDPTAVVEAASLVGKARRLVILVGGGAVAAGAADAITTLAEKLHAPVVNTPTSRGVIAEDHELSFGPSGILGYAPADRVVSEADTVLAIGSRISDLQTARGTLLASEAVVIQVDIEPTSLAKERPITLEIVSDAGTFTHQLLQQPGIAEPSVPASRYEWVASLSRNRQEWFEAWLASDGGSSLVQPTEIINELIRQAPRDAIFTHGAGDHGFYGYAVPVREPGTHLVSAALGALGCALGYAMGAKLARPEQTVIACVGDGEFMLQLGDLETMVRENLPAVVIVFNNFSLGSQRKRLELYGEPFGVEHGNPDFARLAELFGADGYRIDKPGQVAETLAAALDSGRPTVIDVIVDPAARPPRIAISREAH</sequence>
<dbReference type="InterPro" id="IPR029061">
    <property type="entry name" value="THDP-binding"/>
</dbReference>
<reference evidence="7 8" key="1">
    <citation type="submission" date="2023-05" db="EMBL/GenBank/DDBJ databases">
        <title>Lithophilousrod everest ZFBP1038 complete genpme.</title>
        <authorList>
            <person name="Tian M."/>
        </authorList>
    </citation>
    <scope>NUCLEOTIDE SEQUENCE [LARGE SCALE GENOMIC DNA]</scope>
    <source>
        <strain evidence="7 8">ZFBP1038</strain>
    </source>
</reference>
<dbReference type="EMBL" id="CP090958">
    <property type="protein sequence ID" value="WGW11678.1"/>
    <property type="molecule type" value="Genomic_DNA"/>
</dbReference>
<organism evidence="7 8">
    <name type="scientific">Saxibacter everestensis</name>
    <dbReference type="NCBI Taxonomy" id="2909229"/>
    <lineage>
        <taxon>Bacteria</taxon>
        <taxon>Bacillati</taxon>
        <taxon>Actinomycetota</taxon>
        <taxon>Actinomycetes</taxon>
        <taxon>Micrococcales</taxon>
        <taxon>Brevibacteriaceae</taxon>
        <taxon>Saxibacter</taxon>
    </lineage>
</organism>
<dbReference type="Pfam" id="PF00205">
    <property type="entry name" value="TPP_enzyme_M"/>
    <property type="match status" value="1"/>
</dbReference>
<dbReference type="CDD" id="cd07035">
    <property type="entry name" value="TPP_PYR_POX_like"/>
    <property type="match status" value="1"/>
</dbReference>
<dbReference type="RefSeq" id="WP_349638468.1">
    <property type="nucleotide sequence ID" value="NZ_CP090958.1"/>
</dbReference>
<keyword evidence="8" id="KW-1185">Reference proteome</keyword>
<dbReference type="SUPFAM" id="SSF52467">
    <property type="entry name" value="DHS-like NAD/FAD-binding domain"/>
    <property type="match status" value="1"/>
</dbReference>
<evidence type="ECO:0000256" key="2">
    <source>
        <dbReference type="ARBA" id="ARBA00023052"/>
    </source>
</evidence>
<dbReference type="InterPro" id="IPR029035">
    <property type="entry name" value="DHS-like_NAD/FAD-binding_dom"/>
</dbReference>
<keyword evidence="2 3" id="KW-0786">Thiamine pyrophosphate</keyword>
<dbReference type="Gene3D" id="3.40.50.1220">
    <property type="entry name" value="TPP-binding domain"/>
    <property type="match status" value="1"/>
</dbReference>
<dbReference type="Pfam" id="PF02776">
    <property type="entry name" value="TPP_enzyme_N"/>
    <property type="match status" value="1"/>
</dbReference>
<gene>
    <name evidence="7" type="ORF">LWF01_16530</name>
</gene>
<evidence type="ECO:0000259" key="5">
    <source>
        <dbReference type="Pfam" id="PF02775"/>
    </source>
</evidence>
<dbReference type="CDD" id="cd00568">
    <property type="entry name" value="TPP_enzymes"/>
    <property type="match status" value="1"/>
</dbReference>
<dbReference type="Proteomes" id="UP001209083">
    <property type="component" value="Chromosome"/>
</dbReference>
<evidence type="ECO:0000313" key="8">
    <source>
        <dbReference type="Proteomes" id="UP001209083"/>
    </source>
</evidence>
<dbReference type="InterPro" id="IPR012000">
    <property type="entry name" value="Thiamin_PyroP_enz_cen_dom"/>
</dbReference>
<comment type="similarity">
    <text evidence="1 3">Belongs to the TPP enzyme family.</text>
</comment>
<dbReference type="Pfam" id="PF02775">
    <property type="entry name" value="TPP_enzyme_C"/>
    <property type="match status" value="1"/>
</dbReference>
<dbReference type="InterPro" id="IPR011766">
    <property type="entry name" value="TPP_enzyme_TPP-bd"/>
</dbReference>
<feature type="domain" description="Thiamine pyrophosphate enzyme central" evidence="4">
    <location>
        <begin position="192"/>
        <end position="325"/>
    </location>
</feature>
<evidence type="ECO:0000313" key="7">
    <source>
        <dbReference type="EMBL" id="WGW11678.1"/>
    </source>
</evidence>
<protein>
    <submittedName>
        <fullName evidence="7">Thiamine pyrophosphate-binding protein</fullName>
    </submittedName>
</protein>
<evidence type="ECO:0000259" key="4">
    <source>
        <dbReference type="Pfam" id="PF00205"/>
    </source>
</evidence>
<name>A0ABY8QRQ6_9MICO</name>
<dbReference type="SUPFAM" id="SSF52518">
    <property type="entry name" value="Thiamin diphosphate-binding fold (THDP-binding)"/>
    <property type="match status" value="2"/>
</dbReference>
<accession>A0ABY8QRQ6</accession>
<evidence type="ECO:0000256" key="1">
    <source>
        <dbReference type="ARBA" id="ARBA00007812"/>
    </source>
</evidence>
<dbReference type="InterPro" id="IPR012001">
    <property type="entry name" value="Thiamin_PyroP_enz_TPP-bd_dom"/>
</dbReference>